<comment type="cofactor">
    <cofactor evidence="2 10">
        <name>a divalent metal cation</name>
        <dbReference type="ChEBI" id="CHEBI:60240"/>
    </cofactor>
</comment>
<gene>
    <name evidence="11" type="primary">rraA</name>
    <name evidence="11" type="ORF">FDK22_07770</name>
</gene>
<keyword evidence="6 10" id="KW-0456">Lyase</keyword>
<evidence type="ECO:0000256" key="5">
    <source>
        <dbReference type="ARBA" id="ARBA00022723"/>
    </source>
</evidence>
<dbReference type="SUPFAM" id="SSF89562">
    <property type="entry name" value="RraA-like"/>
    <property type="match status" value="1"/>
</dbReference>
<dbReference type="GO" id="GO:0046872">
    <property type="term" value="F:metal ion binding"/>
    <property type="evidence" value="ECO:0007669"/>
    <property type="project" value="UniProtKB-KW"/>
</dbReference>
<dbReference type="InterPro" id="IPR005493">
    <property type="entry name" value="RraA/RraA-like"/>
</dbReference>
<dbReference type="PANTHER" id="PTHR33254">
    <property type="entry name" value="4-HYDROXY-4-METHYL-2-OXOGLUTARATE ALDOLASE 3-RELATED"/>
    <property type="match status" value="1"/>
</dbReference>
<dbReference type="Pfam" id="PF03737">
    <property type="entry name" value="RraA-like"/>
    <property type="match status" value="1"/>
</dbReference>
<dbReference type="NCBIfam" id="NF006875">
    <property type="entry name" value="PRK09372.1"/>
    <property type="match status" value="1"/>
</dbReference>
<dbReference type="CDD" id="cd16841">
    <property type="entry name" value="RraA_family"/>
    <property type="match status" value="1"/>
</dbReference>
<dbReference type="Proteomes" id="UP000308901">
    <property type="component" value="Unassembled WGS sequence"/>
</dbReference>
<dbReference type="GO" id="GO:0008948">
    <property type="term" value="F:oxaloacetate decarboxylase activity"/>
    <property type="evidence" value="ECO:0007669"/>
    <property type="project" value="UniProtKB-EC"/>
</dbReference>
<reference evidence="11 12" key="1">
    <citation type="submission" date="2019-05" db="EMBL/GenBank/DDBJ databases">
        <title>Arcobacter sp. nov., isolated from sea sediment.</title>
        <authorList>
            <person name="Kim W."/>
        </authorList>
    </citation>
    <scope>NUCLEOTIDE SEQUENCE [LARGE SCALE GENOMIC DNA]</scope>
    <source>
        <strain evidence="11 12">CAU 1517</strain>
    </source>
</reference>
<dbReference type="AlphaFoldDB" id="A0A5R8Y188"/>
<evidence type="ECO:0000256" key="8">
    <source>
        <dbReference type="ARBA" id="ARBA00047973"/>
    </source>
</evidence>
<comment type="catalytic activity">
    <reaction evidence="1 10">
        <text>4-hydroxy-4-methyl-2-oxoglutarate = 2 pyruvate</text>
        <dbReference type="Rhea" id="RHEA:22748"/>
        <dbReference type="ChEBI" id="CHEBI:15361"/>
        <dbReference type="ChEBI" id="CHEBI:58276"/>
        <dbReference type="EC" id="4.1.3.17"/>
    </reaction>
</comment>
<dbReference type="RefSeq" id="WP_138152357.1">
    <property type="nucleotide sequence ID" value="NZ_VANU01000003.1"/>
</dbReference>
<feature type="binding site" evidence="9">
    <location>
        <position position="99"/>
    </location>
    <ligand>
        <name>Mg(2+)</name>
        <dbReference type="ChEBI" id="CHEBI:18420"/>
    </ligand>
</feature>
<feature type="binding site" evidence="9">
    <location>
        <position position="98"/>
    </location>
    <ligand>
        <name>substrate</name>
    </ligand>
</feature>
<evidence type="ECO:0000256" key="3">
    <source>
        <dbReference type="ARBA" id="ARBA00008621"/>
    </source>
</evidence>
<keyword evidence="12" id="KW-1185">Reference proteome</keyword>
<accession>A0A5R8Y188</accession>
<comment type="cofactor">
    <cofactor evidence="9">
        <name>Mg(2+)</name>
        <dbReference type="ChEBI" id="CHEBI:18420"/>
    </cofactor>
</comment>
<proteinExistence type="inferred from homology"/>
<keyword evidence="5 9" id="KW-0479">Metal-binding</keyword>
<evidence type="ECO:0000256" key="6">
    <source>
        <dbReference type="ARBA" id="ARBA00023239"/>
    </source>
</evidence>
<keyword evidence="9" id="KW-0460">Magnesium</keyword>
<evidence type="ECO:0000256" key="1">
    <source>
        <dbReference type="ARBA" id="ARBA00001342"/>
    </source>
</evidence>
<dbReference type="InterPro" id="IPR010203">
    <property type="entry name" value="RraA"/>
</dbReference>
<dbReference type="OrthoDB" id="943692at2"/>
<comment type="catalytic activity">
    <reaction evidence="8 10">
        <text>oxaloacetate + H(+) = pyruvate + CO2</text>
        <dbReference type="Rhea" id="RHEA:15641"/>
        <dbReference type="ChEBI" id="CHEBI:15361"/>
        <dbReference type="ChEBI" id="CHEBI:15378"/>
        <dbReference type="ChEBI" id="CHEBI:16452"/>
        <dbReference type="ChEBI" id="CHEBI:16526"/>
        <dbReference type="EC" id="4.1.1.112"/>
    </reaction>
</comment>
<dbReference type="GO" id="GO:0051252">
    <property type="term" value="P:regulation of RNA metabolic process"/>
    <property type="evidence" value="ECO:0007669"/>
    <property type="project" value="InterPro"/>
</dbReference>
<dbReference type="PANTHER" id="PTHR33254:SF4">
    <property type="entry name" value="4-HYDROXY-4-METHYL-2-OXOGLUTARATE ALDOLASE 3-RELATED"/>
    <property type="match status" value="1"/>
</dbReference>
<comment type="caution">
    <text evidence="11">The sequence shown here is derived from an EMBL/GenBank/DDBJ whole genome shotgun (WGS) entry which is preliminary data.</text>
</comment>
<evidence type="ECO:0000256" key="10">
    <source>
        <dbReference type="RuleBase" id="RU004338"/>
    </source>
</evidence>
<dbReference type="InterPro" id="IPR036704">
    <property type="entry name" value="RraA/RraA-like_sf"/>
</dbReference>
<evidence type="ECO:0000256" key="7">
    <source>
        <dbReference type="ARBA" id="ARBA00025046"/>
    </source>
</evidence>
<dbReference type="GO" id="GO:0047443">
    <property type="term" value="F:4-hydroxy-4-methyl-2-oxoglutarate aldolase activity"/>
    <property type="evidence" value="ECO:0007669"/>
    <property type="project" value="UniProtKB-EC"/>
</dbReference>
<evidence type="ECO:0000313" key="12">
    <source>
        <dbReference type="Proteomes" id="UP000308901"/>
    </source>
</evidence>
<dbReference type="EMBL" id="VANU01000003">
    <property type="protein sequence ID" value="TLP38363.1"/>
    <property type="molecule type" value="Genomic_DNA"/>
</dbReference>
<evidence type="ECO:0000313" key="11">
    <source>
        <dbReference type="EMBL" id="TLP38363.1"/>
    </source>
</evidence>
<dbReference type="EC" id="4.1.3.17" evidence="10"/>
<dbReference type="GO" id="GO:0008428">
    <property type="term" value="F:ribonuclease inhibitor activity"/>
    <property type="evidence" value="ECO:0007669"/>
    <property type="project" value="InterPro"/>
</dbReference>
<dbReference type="EC" id="4.1.1.112" evidence="10"/>
<organism evidence="11 12">
    <name type="scientific">Arcobacter arenosus</name>
    <dbReference type="NCBI Taxonomy" id="2576037"/>
    <lineage>
        <taxon>Bacteria</taxon>
        <taxon>Pseudomonadati</taxon>
        <taxon>Campylobacterota</taxon>
        <taxon>Epsilonproteobacteria</taxon>
        <taxon>Campylobacterales</taxon>
        <taxon>Arcobacteraceae</taxon>
        <taxon>Arcobacter</taxon>
    </lineage>
</organism>
<name>A0A5R8Y188_9BACT</name>
<sequence length="168" mass="18762">MYYQTADLCDMNQDKKIQVLSPNFKSFGGKKGFQGRVITIKLDKSNWDLIDILKNEDGTGKVVVIDVEESYYGVVGDKLSAFAVKNNYIAMIINGYVRDTRETVKFDIGLYALGTCPLRNFEKTKGIRDIELNFGGVTFNNGDYIYADEDGVIISSVELDTSDVPIIS</sequence>
<feature type="binding site" evidence="9">
    <location>
        <begin position="76"/>
        <end position="79"/>
    </location>
    <ligand>
        <name>substrate</name>
    </ligand>
</feature>
<comment type="similarity">
    <text evidence="3 10">Belongs to the class II aldolase/RraA-like family.</text>
</comment>
<comment type="subunit">
    <text evidence="4 10">Homotrimer.</text>
</comment>
<protein>
    <recommendedName>
        <fullName evidence="10">4-hydroxy-4-methyl-2-oxoglutarate aldolase</fullName>
        <shortName evidence="10">HMG aldolase</shortName>
        <ecNumber evidence="10">4.1.1.112</ecNumber>
        <ecNumber evidence="10">4.1.3.17</ecNumber>
    </recommendedName>
    <alternativeName>
        <fullName evidence="10">Oxaloacetate decarboxylase</fullName>
    </alternativeName>
</protein>
<evidence type="ECO:0000256" key="2">
    <source>
        <dbReference type="ARBA" id="ARBA00001968"/>
    </source>
</evidence>
<dbReference type="Gene3D" id="3.50.30.40">
    <property type="entry name" value="Ribonuclease E inhibitor RraA/RraA-like"/>
    <property type="match status" value="1"/>
</dbReference>
<dbReference type="NCBIfam" id="TIGR01935">
    <property type="entry name" value="NOT-MenG"/>
    <property type="match status" value="1"/>
</dbReference>
<comment type="function">
    <text evidence="7 10">Catalyzes the aldol cleavage of 4-hydroxy-4-methyl-2-oxoglutarate (HMG) into 2 molecules of pyruvate. Also contains a secondary oxaloacetate (OAA) decarboxylase activity due to the common pyruvate enolate transition state formed following C-C bond cleavage in the retro-aldol and decarboxylation reactions.</text>
</comment>
<evidence type="ECO:0000256" key="4">
    <source>
        <dbReference type="ARBA" id="ARBA00011233"/>
    </source>
</evidence>
<evidence type="ECO:0000256" key="9">
    <source>
        <dbReference type="PIRSR" id="PIRSR605493-1"/>
    </source>
</evidence>